<dbReference type="InterPro" id="IPR021558">
    <property type="entry name" value="MazE-like"/>
</dbReference>
<dbReference type="KEGG" id="ddz:DSYM_06840"/>
<protein>
    <recommendedName>
        <fullName evidence="3">Antitoxin MazE</fullName>
    </recommendedName>
</protein>
<dbReference type="AlphaFoldDB" id="A0A809R6P3"/>
<evidence type="ECO:0000313" key="2">
    <source>
        <dbReference type="Proteomes" id="UP000662914"/>
    </source>
</evidence>
<organism evidence="1 2">
    <name type="scientific">Candidatus Desulfobacillus denitrificans</name>
    <dbReference type="NCBI Taxonomy" id="2608985"/>
    <lineage>
        <taxon>Bacteria</taxon>
        <taxon>Pseudomonadati</taxon>
        <taxon>Pseudomonadota</taxon>
        <taxon>Betaproteobacteria</taxon>
        <taxon>Candidatus Desulfobacillus</taxon>
    </lineage>
</organism>
<sequence>MLYYMLYYANNMAEGNSMGKSQNQARENVSRYRDKMRTQGFRPIQIWVPDTRSPTFAEECRRQSLLISNDAAEESVLGELDAAARDIEDWK</sequence>
<reference evidence="1" key="1">
    <citation type="journal article" name="DNA Res.">
        <title>The physiological potential of anammox bacteria as revealed by their core genome structure.</title>
        <authorList>
            <person name="Okubo T."/>
            <person name="Toyoda A."/>
            <person name="Fukuhara K."/>
            <person name="Uchiyama I."/>
            <person name="Harigaya Y."/>
            <person name="Kuroiwa M."/>
            <person name="Suzuki T."/>
            <person name="Murakami Y."/>
            <person name="Suwa Y."/>
            <person name="Takami H."/>
        </authorList>
    </citation>
    <scope>NUCLEOTIDE SEQUENCE</scope>
    <source>
        <strain evidence="1">317325-3</strain>
    </source>
</reference>
<dbReference type="Pfam" id="PF11455">
    <property type="entry name" value="MazE-like"/>
    <property type="match status" value="1"/>
</dbReference>
<name>A0A809R6P3_9PROT</name>
<dbReference type="Proteomes" id="UP000662914">
    <property type="component" value="Chromosome"/>
</dbReference>
<evidence type="ECO:0000313" key="1">
    <source>
        <dbReference type="EMBL" id="BBO19985.1"/>
    </source>
</evidence>
<proteinExistence type="predicted"/>
<evidence type="ECO:0008006" key="3">
    <source>
        <dbReference type="Google" id="ProtNLM"/>
    </source>
</evidence>
<accession>A0A809R6P3</accession>
<gene>
    <name evidence="1" type="ORF">DSYM_06840</name>
</gene>
<dbReference type="EMBL" id="AP021857">
    <property type="protein sequence ID" value="BBO19985.1"/>
    <property type="molecule type" value="Genomic_DNA"/>
</dbReference>